<dbReference type="AlphaFoldDB" id="A0A8H7DK21"/>
<proteinExistence type="predicted"/>
<evidence type="ECO:0000256" key="1">
    <source>
        <dbReference type="SAM" id="MobiDB-lite"/>
    </source>
</evidence>
<feature type="region of interest" description="Disordered" evidence="1">
    <location>
        <begin position="1"/>
        <end position="28"/>
    </location>
</feature>
<protein>
    <recommendedName>
        <fullName evidence="4">Protein kinase domain-containing protein</fullName>
    </recommendedName>
</protein>
<organism evidence="2 3">
    <name type="scientific">Mycena sanguinolenta</name>
    <dbReference type="NCBI Taxonomy" id="230812"/>
    <lineage>
        <taxon>Eukaryota</taxon>
        <taxon>Fungi</taxon>
        <taxon>Dikarya</taxon>
        <taxon>Basidiomycota</taxon>
        <taxon>Agaricomycotina</taxon>
        <taxon>Agaricomycetes</taxon>
        <taxon>Agaricomycetidae</taxon>
        <taxon>Agaricales</taxon>
        <taxon>Marasmiineae</taxon>
        <taxon>Mycenaceae</taxon>
        <taxon>Mycena</taxon>
    </lineage>
</organism>
<reference evidence="2" key="1">
    <citation type="submission" date="2020-05" db="EMBL/GenBank/DDBJ databases">
        <title>Mycena genomes resolve the evolution of fungal bioluminescence.</title>
        <authorList>
            <person name="Tsai I.J."/>
        </authorList>
    </citation>
    <scope>NUCLEOTIDE SEQUENCE</scope>
    <source>
        <strain evidence="2">160909Yilan</strain>
    </source>
</reference>
<gene>
    <name evidence="2" type="ORF">MSAN_00126500</name>
</gene>
<evidence type="ECO:0008006" key="4">
    <source>
        <dbReference type="Google" id="ProtNLM"/>
    </source>
</evidence>
<sequence length="630" mass="71928">MDEHSQPEPEFTHSSARDPESPSHASGMFSNSQQFAVTGGTFTNITKSYTAPGLPSDFRMIPMGDIDLRHEIRLDKYMDIAYSQRQRACVRRMHSAKAIIAGRKSRVTVAIYQGNDAEEEWRQDTTKHMSLRHPNIIQICGAASSNGIHATLFNDDLIPLREILDRHRDSHFTMVYIYAQCNQDFSEVFNYLYSASRRYFHTWDCTNWIRRSTGRLCAELIPASDILPIYVNPPEFPGLLRMYSLSTFPETITTFIDSLTLKQYHHICSLNLRQHRGFNLSTCTMVNLGAVFCCSNDLLEDSVEIALFPNVEAPYLGSWRNSKQSPGEIMPNGWTRFQSGDVFNNTLSPTLSVYLNAQWDTWLSQANHIFCRLNIMSNFEDYVVVDEIEFHFHVLQPSGDPPDGFLFLCPREDFRISSFSVRWPAWPAYWSLDPSGADRLDPEEATALGFPSFKLTASVSGGYWDSSVYEGLRQFHEAKGFDPYSQEVARHLGYPFFRLCSERDALLWDYVDSDDEDFDADIDSDCESAYPDDYESESLLSAGDDSADLDFEAQYLHDEEDAHHAAGENFESDPTEISNWKNYNASQSTLEEDVVAEEIFVPSPTFKIVLYMQLMMIALLALSGVHHHVW</sequence>
<comment type="caution">
    <text evidence="2">The sequence shown here is derived from an EMBL/GenBank/DDBJ whole genome shotgun (WGS) entry which is preliminary data.</text>
</comment>
<feature type="compositionally biased region" description="Basic and acidic residues" evidence="1">
    <location>
        <begin position="1"/>
        <end position="21"/>
    </location>
</feature>
<keyword evidence="3" id="KW-1185">Reference proteome</keyword>
<dbReference type="Proteomes" id="UP000623467">
    <property type="component" value="Unassembled WGS sequence"/>
</dbReference>
<dbReference type="EMBL" id="JACAZH010000001">
    <property type="protein sequence ID" value="KAF7377080.1"/>
    <property type="molecule type" value="Genomic_DNA"/>
</dbReference>
<dbReference type="OrthoDB" id="258495at2759"/>
<accession>A0A8H7DK21</accession>
<evidence type="ECO:0000313" key="2">
    <source>
        <dbReference type="EMBL" id="KAF7377080.1"/>
    </source>
</evidence>
<name>A0A8H7DK21_9AGAR</name>
<evidence type="ECO:0000313" key="3">
    <source>
        <dbReference type="Proteomes" id="UP000623467"/>
    </source>
</evidence>